<dbReference type="EMBL" id="PKQE01000001">
    <property type="protein sequence ID" value="PLC44539.1"/>
    <property type="molecule type" value="Genomic_DNA"/>
</dbReference>
<accession>A0A2N4TXW8</accession>
<dbReference type="AlphaFoldDB" id="A0A2N4TXW8"/>
<dbReference type="Proteomes" id="UP000234456">
    <property type="component" value="Unassembled WGS sequence"/>
</dbReference>
<organism evidence="1 2">
    <name type="scientific">Ralstonia pickettii</name>
    <name type="common">Burkholderia pickettii</name>
    <dbReference type="NCBI Taxonomy" id="329"/>
    <lineage>
        <taxon>Bacteria</taxon>
        <taxon>Pseudomonadati</taxon>
        <taxon>Pseudomonadota</taxon>
        <taxon>Betaproteobacteria</taxon>
        <taxon>Burkholderiales</taxon>
        <taxon>Burkholderiaceae</taxon>
        <taxon>Ralstonia</taxon>
    </lineage>
</organism>
<proteinExistence type="predicted"/>
<reference evidence="1 2" key="1">
    <citation type="submission" date="2017-12" db="EMBL/GenBank/DDBJ databases">
        <title>Draft genome sequence of Ralstonia pickettii 52.</title>
        <authorList>
            <person name="Zheng B."/>
        </authorList>
    </citation>
    <scope>NUCLEOTIDE SEQUENCE [LARGE SCALE GENOMIC DNA]</scope>
    <source>
        <strain evidence="1 2">52</strain>
    </source>
</reference>
<name>A0A2N4TXW8_RALPI</name>
<evidence type="ECO:0000313" key="2">
    <source>
        <dbReference type="Proteomes" id="UP000234456"/>
    </source>
</evidence>
<gene>
    <name evidence="1" type="ORF">C0Q88_07620</name>
</gene>
<comment type="caution">
    <text evidence="1">The sequence shown here is derived from an EMBL/GenBank/DDBJ whole genome shotgun (WGS) entry which is preliminary data.</text>
</comment>
<sequence length="65" mass="7487">MAVTITKSQLETLAIAVFSERNRIERELGTDRAITNKEWLELDTIRGILHSAIEEGGRDYEIRKK</sequence>
<protein>
    <submittedName>
        <fullName evidence="1">Uncharacterized protein</fullName>
    </submittedName>
</protein>
<dbReference type="RefSeq" id="WP_102064950.1">
    <property type="nucleotide sequence ID" value="NZ_PKQE01000001.1"/>
</dbReference>
<evidence type="ECO:0000313" key="1">
    <source>
        <dbReference type="EMBL" id="PLC44539.1"/>
    </source>
</evidence>